<accession>D7SWU6</accession>
<keyword evidence="2" id="KW-1185">Reference proteome</keyword>
<evidence type="ECO:0000313" key="1">
    <source>
        <dbReference type="EMBL" id="CBI21746.3"/>
    </source>
</evidence>
<dbReference type="InParanoid" id="D7SWU6"/>
<dbReference type="AlphaFoldDB" id="D7SWU6"/>
<reference evidence="2" key="1">
    <citation type="journal article" date="2007" name="Nature">
        <title>The grapevine genome sequence suggests ancestral hexaploidization in major angiosperm phyla.</title>
        <authorList>
            <consortium name="The French-Italian Public Consortium for Grapevine Genome Characterization."/>
            <person name="Jaillon O."/>
            <person name="Aury J.-M."/>
            <person name="Noel B."/>
            <person name="Policriti A."/>
            <person name="Clepet C."/>
            <person name="Casagrande A."/>
            <person name="Choisne N."/>
            <person name="Aubourg S."/>
            <person name="Vitulo N."/>
            <person name="Jubin C."/>
            <person name="Vezzi A."/>
            <person name="Legeai F."/>
            <person name="Hugueney P."/>
            <person name="Dasilva C."/>
            <person name="Horner D."/>
            <person name="Mica E."/>
            <person name="Jublot D."/>
            <person name="Poulain J."/>
            <person name="Bruyere C."/>
            <person name="Billault A."/>
            <person name="Segurens B."/>
            <person name="Gouyvenoux M."/>
            <person name="Ugarte E."/>
            <person name="Cattonaro F."/>
            <person name="Anthouard V."/>
            <person name="Vico V."/>
            <person name="Del Fabbro C."/>
            <person name="Alaux M."/>
            <person name="Di Gaspero G."/>
            <person name="Dumas V."/>
            <person name="Felice N."/>
            <person name="Paillard S."/>
            <person name="Juman I."/>
            <person name="Moroldo M."/>
            <person name="Scalabrin S."/>
            <person name="Canaguier A."/>
            <person name="Le Clainche I."/>
            <person name="Malacrida G."/>
            <person name="Durand E."/>
            <person name="Pesole G."/>
            <person name="Laucou V."/>
            <person name="Chatelet P."/>
            <person name="Merdinoglu D."/>
            <person name="Delledonne M."/>
            <person name="Pezzotti M."/>
            <person name="Lecharny A."/>
            <person name="Scarpelli C."/>
            <person name="Artiguenave F."/>
            <person name="Pe M.E."/>
            <person name="Valle G."/>
            <person name="Morgante M."/>
            <person name="Caboche M."/>
            <person name="Adam-Blondon A.-F."/>
            <person name="Weissenbach J."/>
            <person name="Quetier F."/>
            <person name="Wincker P."/>
        </authorList>
    </citation>
    <scope>NUCLEOTIDE SEQUENCE [LARGE SCALE GENOMIC DNA]</scope>
    <source>
        <strain evidence="2">cv. Pinot noir / PN40024</strain>
    </source>
</reference>
<dbReference type="STRING" id="29760.D7SWU6"/>
<organism evidence="1 2">
    <name type="scientific">Vitis vinifera</name>
    <name type="common">Grape</name>
    <dbReference type="NCBI Taxonomy" id="29760"/>
    <lineage>
        <taxon>Eukaryota</taxon>
        <taxon>Viridiplantae</taxon>
        <taxon>Streptophyta</taxon>
        <taxon>Embryophyta</taxon>
        <taxon>Tracheophyta</taxon>
        <taxon>Spermatophyta</taxon>
        <taxon>Magnoliopsida</taxon>
        <taxon>eudicotyledons</taxon>
        <taxon>Gunneridae</taxon>
        <taxon>Pentapetalae</taxon>
        <taxon>rosids</taxon>
        <taxon>Vitales</taxon>
        <taxon>Vitaceae</taxon>
        <taxon>Viteae</taxon>
        <taxon>Vitis</taxon>
    </lineage>
</organism>
<protein>
    <submittedName>
        <fullName evidence="1">Uncharacterized protein</fullName>
    </submittedName>
</protein>
<evidence type="ECO:0000313" key="2">
    <source>
        <dbReference type="Proteomes" id="UP000009183"/>
    </source>
</evidence>
<gene>
    <name evidence="1" type="ordered locus">VIT_19s0027g01000</name>
</gene>
<dbReference type="HOGENOM" id="CLU_2296841_0_0_1"/>
<proteinExistence type="predicted"/>
<name>D7SWU6_VITVI</name>
<dbReference type="EMBL" id="FN595234">
    <property type="protein sequence ID" value="CBI21746.3"/>
    <property type="molecule type" value="Genomic_DNA"/>
</dbReference>
<dbReference type="Proteomes" id="UP000009183">
    <property type="component" value="Chromosome 19"/>
</dbReference>
<dbReference type="PaxDb" id="29760-VIT_19s0027g01000.t01"/>
<sequence length="101" mass="11172">MAHQVISLHKTLSPCATLLLSMSRLTKSNPCEPTRNTCSINVNRTYQIKIHGLTERLFMKRYSTSSTESLAPSAMIFNGMVPSSEGRLQDTISQLNSAITL</sequence>